<dbReference type="InterPro" id="IPR018389">
    <property type="entry name" value="DctP_fam"/>
</dbReference>
<organism evidence="3 4">
    <name type="scientific">Reyranella soli</name>
    <dbReference type="NCBI Taxonomy" id="1230389"/>
    <lineage>
        <taxon>Bacteria</taxon>
        <taxon>Pseudomonadati</taxon>
        <taxon>Pseudomonadota</taxon>
        <taxon>Alphaproteobacteria</taxon>
        <taxon>Hyphomicrobiales</taxon>
        <taxon>Reyranellaceae</taxon>
        <taxon>Reyranella</taxon>
    </lineage>
</organism>
<evidence type="ECO:0000256" key="1">
    <source>
        <dbReference type="ARBA" id="ARBA00022729"/>
    </source>
</evidence>
<proteinExistence type="predicted"/>
<sequence>MHKMIGRRPIVMGVLGTAVASGRAWAQSPTKWDLYVVTGVTHPITLRYKEFAEEVKKATNGKLEIVVRPAGELPFRATEVVKVAGDGQVQLAEAYMGFISGTVPLASMTSLPFLVRNAQELDKVWPIIDKFTAPLFAKAGVKNLFYHTWPIQNVFGKGKPIRTIEDFKGRKIRSTDGKQAEMLKQLGASSVNLTTAEVPVAMERGVADGFITAGFNVVGAKWYEFVQWGWLGDIHIGGPDYTFVNIAAYEKLDADTRAKLDAVAKDYAPRFRAANLGDETKDLETLKTQYKVDLFVPPKEQIDALMAKMRPYWEQWSASQGANGTAMLKEIQAALGK</sequence>
<dbReference type="Proteomes" id="UP000321058">
    <property type="component" value="Unassembled WGS sequence"/>
</dbReference>
<evidence type="ECO:0000313" key="3">
    <source>
        <dbReference type="EMBL" id="GEP60276.1"/>
    </source>
</evidence>
<gene>
    <name evidence="3" type="ORF">RSO01_74420</name>
</gene>
<dbReference type="OrthoDB" id="9799287at2"/>
<keyword evidence="4" id="KW-1185">Reference proteome</keyword>
<dbReference type="Gene3D" id="3.40.190.170">
    <property type="entry name" value="Bacterial extracellular solute-binding protein, family 7"/>
    <property type="match status" value="1"/>
</dbReference>
<protein>
    <submittedName>
        <fullName evidence="3">C4-dicarboxylate ABC transporter substrate-binding protein</fullName>
    </submittedName>
</protein>
<dbReference type="Pfam" id="PF03480">
    <property type="entry name" value="DctP"/>
    <property type="match status" value="1"/>
</dbReference>
<dbReference type="EMBL" id="BKAJ01000156">
    <property type="protein sequence ID" value="GEP60276.1"/>
    <property type="molecule type" value="Genomic_DNA"/>
</dbReference>
<feature type="chain" id="PRO_5022040772" evidence="2">
    <location>
        <begin position="27"/>
        <end position="337"/>
    </location>
</feature>
<keyword evidence="1 2" id="KW-0732">Signal</keyword>
<dbReference type="AlphaFoldDB" id="A0A512NMU5"/>
<evidence type="ECO:0000313" key="4">
    <source>
        <dbReference type="Proteomes" id="UP000321058"/>
    </source>
</evidence>
<comment type="caution">
    <text evidence="3">The sequence shown here is derived from an EMBL/GenBank/DDBJ whole genome shotgun (WGS) entry which is preliminary data.</text>
</comment>
<dbReference type="SUPFAM" id="SSF53850">
    <property type="entry name" value="Periplasmic binding protein-like II"/>
    <property type="match status" value="1"/>
</dbReference>
<dbReference type="PANTHER" id="PTHR33376">
    <property type="match status" value="1"/>
</dbReference>
<dbReference type="PANTHER" id="PTHR33376:SF4">
    <property type="entry name" value="SIALIC ACID-BINDING PERIPLASMIC PROTEIN SIAP"/>
    <property type="match status" value="1"/>
</dbReference>
<dbReference type="GO" id="GO:0055085">
    <property type="term" value="P:transmembrane transport"/>
    <property type="evidence" value="ECO:0007669"/>
    <property type="project" value="InterPro"/>
</dbReference>
<dbReference type="NCBIfam" id="NF037995">
    <property type="entry name" value="TRAP_S1"/>
    <property type="match status" value="1"/>
</dbReference>
<dbReference type="RefSeq" id="WP_147155625.1">
    <property type="nucleotide sequence ID" value="NZ_BKAJ01000156.1"/>
</dbReference>
<evidence type="ECO:0000256" key="2">
    <source>
        <dbReference type="SAM" id="SignalP"/>
    </source>
</evidence>
<reference evidence="3 4" key="1">
    <citation type="submission" date="2019-07" db="EMBL/GenBank/DDBJ databases">
        <title>Whole genome shotgun sequence of Reyranella soli NBRC 108950.</title>
        <authorList>
            <person name="Hosoyama A."/>
            <person name="Uohara A."/>
            <person name="Ohji S."/>
            <person name="Ichikawa N."/>
        </authorList>
    </citation>
    <scope>NUCLEOTIDE SEQUENCE [LARGE SCALE GENOMIC DNA]</scope>
    <source>
        <strain evidence="3 4">NBRC 108950</strain>
    </source>
</reference>
<dbReference type="InterPro" id="IPR038404">
    <property type="entry name" value="TRAP_DctP_sf"/>
</dbReference>
<name>A0A512NMU5_9HYPH</name>
<feature type="signal peptide" evidence="2">
    <location>
        <begin position="1"/>
        <end position="26"/>
    </location>
</feature>
<accession>A0A512NMU5</accession>